<dbReference type="NCBIfam" id="TIGR02532">
    <property type="entry name" value="IV_pilin_GFxxxE"/>
    <property type="match status" value="1"/>
</dbReference>
<gene>
    <name evidence="2" type="primary">pilV</name>
    <name evidence="2" type="ORF">G9Q37_03925</name>
</gene>
<keyword evidence="1" id="KW-0812">Transmembrane</keyword>
<dbReference type="KEGG" id="hcz:G9Q37_03925"/>
<dbReference type="Pfam" id="PF07963">
    <property type="entry name" value="N_methyl"/>
    <property type="match status" value="1"/>
</dbReference>
<dbReference type="InterPro" id="IPR013362">
    <property type="entry name" value="Pilus_4_PilV"/>
</dbReference>
<proteinExistence type="predicted"/>
<feature type="transmembrane region" description="Helical" evidence="1">
    <location>
        <begin position="21"/>
        <end position="43"/>
    </location>
</feature>
<reference evidence="2 3" key="1">
    <citation type="submission" date="2020-03" db="EMBL/GenBank/DDBJ databases">
        <title>Hydrogenophaga sp. nov. isolated from cyanobacterial mat.</title>
        <authorList>
            <person name="Thorat V."/>
            <person name="Kirdat K."/>
            <person name="Tiwarekar B."/>
            <person name="Costa E.D."/>
            <person name="Yadav A."/>
        </authorList>
    </citation>
    <scope>NUCLEOTIDE SEQUENCE [LARGE SCALE GENOMIC DNA]</scope>
    <source>
        <strain evidence="2 3">BA0156</strain>
    </source>
</reference>
<evidence type="ECO:0000313" key="2">
    <source>
        <dbReference type="EMBL" id="QIM51341.1"/>
    </source>
</evidence>
<protein>
    <submittedName>
        <fullName evidence="2">Type IV pilus modification protein PilV</fullName>
    </submittedName>
</protein>
<dbReference type="InterPro" id="IPR012902">
    <property type="entry name" value="N_methyl_site"/>
</dbReference>
<organism evidence="2 3">
    <name type="scientific">Hydrogenophaga crocea</name>
    <dbReference type="NCBI Taxonomy" id="2716225"/>
    <lineage>
        <taxon>Bacteria</taxon>
        <taxon>Pseudomonadati</taxon>
        <taxon>Pseudomonadota</taxon>
        <taxon>Betaproteobacteria</taxon>
        <taxon>Burkholderiales</taxon>
        <taxon>Comamonadaceae</taxon>
        <taxon>Hydrogenophaga</taxon>
    </lineage>
</organism>
<accession>A0A6G8IE04</accession>
<dbReference type="RefSeq" id="WP_166224854.1">
    <property type="nucleotide sequence ID" value="NZ_CP049989.1"/>
</dbReference>
<dbReference type="AlphaFoldDB" id="A0A6G8IE04"/>
<keyword evidence="3" id="KW-1185">Reference proteome</keyword>
<dbReference type="NCBIfam" id="TIGR02523">
    <property type="entry name" value="type_IV_pilV"/>
    <property type="match status" value="1"/>
</dbReference>
<evidence type="ECO:0000313" key="3">
    <source>
        <dbReference type="Proteomes" id="UP000503162"/>
    </source>
</evidence>
<evidence type="ECO:0000256" key="1">
    <source>
        <dbReference type="SAM" id="Phobius"/>
    </source>
</evidence>
<keyword evidence="1" id="KW-0472">Membrane</keyword>
<keyword evidence="1" id="KW-1133">Transmembrane helix</keyword>
<dbReference type="Proteomes" id="UP000503162">
    <property type="component" value="Chromosome"/>
</dbReference>
<name>A0A6G8IE04_9BURK</name>
<dbReference type="EMBL" id="CP049989">
    <property type="protein sequence ID" value="QIM51341.1"/>
    <property type="molecule type" value="Genomic_DNA"/>
</dbReference>
<sequence length="158" mass="16601">MNSQFSSPQAGRSARSRQRGVGLIEVLVAVLVLSLGMLGMAGLQASALKAGQSSHARSQAVMLSYYMLDMLRTDRAGAVGAAYNMPATCDPDAIVNNDLSGNTRRHWLQSVRNTLGQSDTSCGAITCDAGGLCSITINWDDSRAGGLGNQTFTTSSRI</sequence>